<feature type="compositionally biased region" description="Basic and acidic residues" evidence="1">
    <location>
        <begin position="226"/>
        <end position="236"/>
    </location>
</feature>
<feature type="region of interest" description="Disordered" evidence="1">
    <location>
        <begin position="6"/>
        <end position="34"/>
    </location>
</feature>
<feature type="domain" description="VWFA" evidence="2">
    <location>
        <begin position="274"/>
        <end position="482"/>
    </location>
</feature>
<dbReference type="InterPro" id="IPR051266">
    <property type="entry name" value="CLCR"/>
</dbReference>
<dbReference type="EMBL" id="SIDB01000003">
    <property type="protein sequence ID" value="KAI3434996.1"/>
    <property type="molecule type" value="Genomic_DNA"/>
</dbReference>
<feature type="compositionally biased region" description="Low complexity" evidence="1">
    <location>
        <begin position="524"/>
        <end position="533"/>
    </location>
</feature>
<name>A0A9D4TUK0_CHLVU</name>
<protein>
    <recommendedName>
        <fullName evidence="2">VWFA domain-containing protein</fullName>
    </recommendedName>
</protein>
<dbReference type="AlphaFoldDB" id="A0A9D4TUK0"/>
<dbReference type="InterPro" id="IPR002035">
    <property type="entry name" value="VWF_A"/>
</dbReference>
<evidence type="ECO:0000259" key="2">
    <source>
        <dbReference type="PROSITE" id="PS50234"/>
    </source>
</evidence>
<feature type="region of interest" description="Disordered" evidence="1">
    <location>
        <begin position="499"/>
        <end position="534"/>
    </location>
</feature>
<gene>
    <name evidence="3" type="ORF">D9Q98_003048</name>
</gene>
<reference evidence="3" key="1">
    <citation type="journal article" date="2019" name="Plant J.">
        <title>Chlorella vulgaris genome assembly and annotation reveals the molecular basis for metabolic acclimation to high light conditions.</title>
        <authorList>
            <person name="Cecchin M."/>
            <person name="Marcolungo L."/>
            <person name="Rossato M."/>
            <person name="Girolomoni L."/>
            <person name="Cosentino E."/>
            <person name="Cuine S."/>
            <person name="Li-Beisson Y."/>
            <person name="Delledonne M."/>
            <person name="Ballottari M."/>
        </authorList>
    </citation>
    <scope>NUCLEOTIDE SEQUENCE</scope>
    <source>
        <strain evidence="3">211/11P</strain>
    </source>
</reference>
<sequence length="814" mass="85497">MKQFVAALRQVSEAAPNDNVEENSAREEEEQAADANCWDAKALQSMDPYCQGTAAGPFAGQTKGGVGRRLLGAMPQMVTGRSRSGGGQLCMARGGGPAPPMAPMPLACAAMAPGGAAFGGSAEGCAIGFKTGGAQDAANFRANVEAGQLPLPSDVTYEGLIKDYYFDTSPTSTSEWVDVAGGAKAEEAEEPPHAAELFTPSYSLALAPDPLLCASTDHTQQQQQHVGRDRGSEPDRPGQQYQPDNQGAKAVPQDVFLAVGLDSGITDFRRPRLNLNILLDVSGSMDCCFTRQETDPDSAASLAQRAGAEARPSKLDVAKQVLKSLLDRLAPDDSVSISLFSDRAATPKRMGRWGHADAAGVKAGIDTLHTVGGTNFQAGLDEATAQLRKHADCIDGDPATTENRMIVLTDAEANCGDLSETGLLARLKANAADRLHTTIVGVGLDFQTTLVEGIMKVRGANYFSVHTAGEFKKRLDDAFDFLVAPLVFDLELRVDPASLAPHQPDNKDPASAPPAAPEARPQDSSAGTSNAGSAGVGGWKVLHVYGSPDSEERRLSGGGSIMRVNTLFPAAKSEEGIKGGVVLLRMRPPPGTTLHTAPPLRLSARYVDRAGKQYESLRVVEVPPEAVPVSDSHAEGGSAVACTPAYFQSSGVRKAVVLARLVDALQCWLVDEWTRLQHPKPPSADSWDAGVAAGLGAAQGVAAAPAPNIPPQLAPRPPLHLRAGWPLLPPDSSTLQQTAAGSGDGPGMAALPTWMRRQARLAGWERGSMPLQVGAEAKAALLQLLHWLKSEVAALGDDVMQQEVMLLQKILVAA</sequence>
<dbReference type="PANTHER" id="PTHR10579:SF43">
    <property type="entry name" value="ZINC FINGER (C3HC4-TYPE RING FINGER) FAMILY PROTEIN"/>
    <property type="match status" value="1"/>
</dbReference>
<evidence type="ECO:0000313" key="3">
    <source>
        <dbReference type="EMBL" id="KAI3434996.1"/>
    </source>
</evidence>
<dbReference type="Proteomes" id="UP001055712">
    <property type="component" value="Unassembled WGS sequence"/>
</dbReference>
<dbReference type="OrthoDB" id="687730at2759"/>
<dbReference type="InterPro" id="IPR036465">
    <property type="entry name" value="vWFA_dom_sf"/>
</dbReference>
<comment type="caution">
    <text evidence="3">The sequence shown here is derived from an EMBL/GenBank/DDBJ whole genome shotgun (WGS) entry which is preliminary data.</text>
</comment>
<evidence type="ECO:0000313" key="4">
    <source>
        <dbReference type="Proteomes" id="UP001055712"/>
    </source>
</evidence>
<keyword evidence="4" id="KW-1185">Reference proteome</keyword>
<reference evidence="3" key="2">
    <citation type="submission" date="2020-11" db="EMBL/GenBank/DDBJ databases">
        <authorList>
            <person name="Cecchin M."/>
            <person name="Marcolungo L."/>
            <person name="Rossato M."/>
            <person name="Girolomoni L."/>
            <person name="Cosentino E."/>
            <person name="Cuine S."/>
            <person name="Li-Beisson Y."/>
            <person name="Delledonne M."/>
            <person name="Ballottari M."/>
        </authorList>
    </citation>
    <scope>NUCLEOTIDE SEQUENCE</scope>
    <source>
        <strain evidence="3">211/11P</strain>
        <tissue evidence="3">Whole cell</tissue>
    </source>
</reference>
<dbReference type="SMART" id="SM00327">
    <property type="entry name" value="VWA"/>
    <property type="match status" value="1"/>
</dbReference>
<organism evidence="3 4">
    <name type="scientific">Chlorella vulgaris</name>
    <name type="common">Green alga</name>
    <dbReference type="NCBI Taxonomy" id="3077"/>
    <lineage>
        <taxon>Eukaryota</taxon>
        <taxon>Viridiplantae</taxon>
        <taxon>Chlorophyta</taxon>
        <taxon>core chlorophytes</taxon>
        <taxon>Trebouxiophyceae</taxon>
        <taxon>Chlorellales</taxon>
        <taxon>Chlorellaceae</taxon>
        <taxon>Chlorella clade</taxon>
        <taxon>Chlorella</taxon>
    </lineage>
</organism>
<feature type="region of interest" description="Disordered" evidence="1">
    <location>
        <begin position="217"/>
        <end position="249"/>
    </location>
</feature>
<dbReference type="Pfam" id="PF13519">
    <property type="entry name" value="VWA_2"/>
    <property type="match status" value="1"/>
</dbReference>
<dbReference type="SUPFAM" id="SSF53300">
    <property type="entry name" value="vWA-like"/>
    <property type="match status" value="1"/>
</dbReference>
<dbReference type="PROSITE" id="PS50234">
    <property type="entry name" value="VWFA"/>
    <property type="match status" value="1"/>
</dbReference>
<accession>A0A9D4TUK0</accession>
<evidence type="ECO:0000256" key="1">
    <source>
        <dbReference type="SAM" id="MobiDB-lite"/>
    </source>
</evidence>
<dbReference type="Gene3D" id="3.40.50.410">
    <property type="entry name" value="von Willebrand factor, type A domain"/>
    <property type="match status" value="1"/>
</dbReference>
<dbReference type="PANTHER" id="PTHR10579">
    <property type="entry name" value="CALCIUM-ACTIVATED CHLORIDE CHANNEL REGULATOR"/>
    <property type="match status" value="1"/>
</dbReference>
<proteinExistence type="predicted"/>